<accession>A0AAN1WLG6</accession>
<dbReference type="EMBL" id="AP023086">
    <property type="protein sequence ID" value="BCD99772.1"/>
    <property type="molecule type" value="Genomic_DNA"/>
</dbReference>
<feature type="domain" description="FAS1" evidence="1">
    <location>
        <begin position="187"/>
        <end position="321"/>
    </location>
</feature>
<dbReference type="Proteomes" id="UP001320119">
    <property type="component" value="Chromosome"/>
</dbReference>
<dbReference type="SMART" id="SM00554">
    <property type="entry name" value="FAS1"/>
    <property type="match status" value="4"/>
</dbReference>
<dbReference type="FunFam" id="2.30.180.10:FF:000032">
    <property type="entry name" value="Fasciclin domain-containing protein, putative"/>
    <property type="match status" value="4"/>
</dbReference>
<dbReference type="SUPFAM" id="SSF82153">
    <property type="entry name" value="FAS1 domain"/>
    <property type="match status" value="4"/>
</dbReference>
<organism evidence="2 3">
    <name type="scientific">Marinagarivorans cellulosilyticus</name>
    <dbReference type="NCBI Taxonomy" id="2721545"/>
    <lineage>
        <taxon>Bacteria</taxon>
        <taxon>Pseudomonadati</taxon>
        <taxon>Pseudomonadota</taxon>
        <taxon>Gammaproteobacteria</taxon>
        <taxon>Cellvibrionales</taxon>
        <taxon>Cellvibrionaceae</taxon>
        <taxon>Marinagarivorans</taxon>
    </lineage>
</organism>
<feature type="domain" description="FAS1" evidence="1">
    <location>
        <begin position="45"/>
        <end position="178"/>
    </location>
</feature>
<dbReference type="Pfam" id="PF02469">
    <property type="entry name" value="Fasciclin"/>
    <property type="match status" value="4"/>
</dbReference>
<dbReference type="PANTHER" id="PTHR10900">
    <property type="entry name" value="PERIOSTIN-RELATED"/>
    <property type="match status" value="1"/>
</dbReference>
<reference evidence="2 3" key="1">
    <citation type="journal article" date="2022" name="IScience">
        <title>An ultrasensitive nanofiber-based assay for enzymatic hydrolysis and deep-sea microbial degradation of cellulose.</title>
        <authorList>
            <person name="Tsudome M."/>
            <person name="Tachioka M."/>
            <person name="Miyazaki M."/>
            <person name="Uchimura K."/>
            <person name="Tsuda M."/>
            <person name="Takaki Y."/>
            <person name="Deguchi S."/>
        </authorList>
    </citation>
    <scope>NUCLEOTIDE SEQUENCE [LARGE SCALE GENOMIC DNA]</scope>
    <source>
        <strain evidence="2 3">GE09</strain>
    </source>
</reference>
<dbReference type="AlphaFoldDB" id="A0AAN1WLG6"/>
<feature type="domain" description="FAS1" evidence="1">
    <location>
        <begin position="462"/>
        <end position="615"/>
    </location>
</feature>
<dbReference type="Gene3D" id="2.30.180.10">
    <property type="entry name" value="FAS1 domain"/>
    <property type="match status" value="4"/>
</dbReference>
<sequence length="617" mass="63676">MSSISHPITPISKKIKTLALATAVLSLAACGGNNDSSTPPVVEMKDSIFEIAAADDRFDSLELALTTTGLDTALNDDNATYTVFAPTDDAFDKLGDALNTLLSNPDTLSNILQYHVINGAAVDSGTAISLAGNTQEMLNGNNIAITLQNGEIYINNAKVIITDIEASNGTIHAIDTVITPPTPTIVDGTIVDAAIATPELSTLVTALQAAGLVDALADETKMYTVFAPLNSAFDKINSDDLTALLADTTALTNVLTYHVYTGGDVDSITAISLTGGEVPMLNGDNVSVNYADGKLWINNSEVVTKDIVTNNGTVHLIDTVLMPPKGSLVDVAVADGRFTTLVAALQATGLDATLANKDSTYTVFAPTDDAFALLGDDTINALLADTDTLSSILLYHVIGDANINSAAAINAAGTTIGTANGLDVSINLVGDKLYINNSQVIITDVLADNGVIHVVDTVIVPPATIYDEAVKAGVFSALSSALINAGVDAAVANEQATQTVFSATGLDTVLANTAEQFTVFVPTADAFAALGADTLNALAQNPDQLRDILLYHTVQGAKIEATAAIAAAGTSLTMADGNTAAVTLNNGELFVKDAKVVTTNIQASNGIIHFIDKVILP</sequence>
<name>A0AAN1WLG6_9GAMM</name>
<dbReference type="RefSeq" id="WP_236985060.1">
    <property type="nucleotide sequence ID" value="NZ_AP023086.1"/>
</dbReference>
<dbReference type="InterPro" id="IPR050904">
    <property type="entry name" value="Adhesion/Biosynth-related"/>
</dbReference>
<proteinExistence type="predicted"/>
<keyword evidence="3" id="KW-1185">Reference proteome</keyword>
<evidence type="ECO:0000313" key="3">
    <source>
        <dbReference type="Proteomes" id="UP001320119"/>
    </source>
</evidence>
<dbReference type="PROSITE" id="PS50213">
    <property type="entry name" value="FAS1"/>
    <property type="match status" value="4"/>
</dbReference>
<dbReference type="InterPro" id="IPR036378">
    <property type="entry name" value="FAS1_dom_sf"/>
</dbReference>
<dbReference type="InterPro" id="IPR000782">
    <property type="entry name" value="FAS1_domain"/>
</dbReference>
<protein>
    <submittedName>
        <fullName evidence="2">Transforming growth factor-beta-induced protein</fullName>
    </submittedName>
</protein>
<dbReference type="KEGG" id="marq:MARGE09_P3974"/>
<feature type="domain" description="FAS1" evidence="1">
    <location>
        <begin position="325"/>
        <end position="459"/>
    </location>
</feature>
<dbReference type="PANTHER" id="PTHR10900:SF77">
    <property type="entry name" value="FI19380P1"/>
    <property type="match status" value="1"/>
</dbReference>
<dbReference type="GO" id="GO:0005615">
    <property type="term" value="C:extracellular space"/>
    <property type="evidence" value="ECO:0007669"/>
    <property type="project" value="TreeGrafter"/>
</dbReference>
<evidence type="ECO:0000259" key="1">
    <source>
        <dbReference type="PROSITE" id="PS50213"/>
    </source>
</evidence>
<evidence type="ECO:0000313" key="2">
    <source>
        <dbReference type="EMBL" id="BCD99772.1"/>
    </source>
</evidence>
<gene>
    <name evidence="2" type="ORF">MARGE09_P3974</name>
</gene>